<accession>A0ABR1W5J1</accession>
<evidence type="ECO:0000313" key="1">
    <source>
        <dbReference type="EMBL" id="KAK8078767.1"/>
    </source>
</evidence>
<sequence>MMDKTRKFRDEFQFETLRFYAKKPPESDERYWRKKPDGPRPTLFQHSWYIDYGQFPNGAADMAGYWVEAQITDGVVLFDRRDLAESPEADSNAVYLHPDRYEAPYRIVKLLPEQRQALLDSLVAEDEPTAPLLPIIVGKDNQSRRNTHCILAE</sequence>
<keyword evidence="2" id="KW-1185">Reference proteome</keyword>
<dbReference type="EMBL" id="JAQQWL010000003">
    <property type="protein sequence ID" value="KAK8078767.1"/>
    <property type="molecule type" value="Genomic_DNA"/>
</dbReference>
<proteinExistence type="predicted"/>
<reference evidence="1 2" key="1">
    <citation type="submission" date="2023-01" db="EMBL/GenBank/DDBJ databases">
        <title>Analysis of 21 Apiospora genomes using comparative genomics revels a genus with tremendous synthesis potential of carbohydrate active enzymes and secondary metabolites.</title>
        <authorList>
            <person name="Sorensen T."/>
        </authorList>
    </citation>
    <scope>NUCLEOTIDE SEQUENCE [LARGE SCALE GENOMIC DNA]</scope>
    <source>
        <strain evidence="1 2">CBS 135458</strain>
    </source>
</reference>
<comment type="caution">
    <text evidence="1">The sequence shown here is derived from an EMBL/GenBank/DDBJ whole genome shotgun (WGS) entry which is preliminary data.</text>
</comment>
<organism evidence="1 2">
    <name type="scientific">Apiospora phragmitis</name>
    <dbReference type="NCBI Taxonomy" id="2905665"/>
    <lineage>
        <taxon>Eukaryota</taxon>
        <taxon>Fungi</taxon>
        <taxon>Dikarya</taxon>
        <taxon>Ascomycota</taxon>
        <taxon>Pezizomycotina</taxon>
        <taxon>Sordariomycetes</taxon>
        <taxon>Xylariomycetidae</taxon>
        <taxon>Amphisphaeriales</taxon>
        <taxon>Apiosporaceae</taxon>
        <taxon>Apiospora</taxon>
    </lineage>
</organism>
<evidence type="ECO:0000313" key="2">
    <source>
        <dbReference type="Proteomes" id="UP001480595"/>
    </source>
</evidence>
<dbReference type="GeneID" id="92087046"/>
<dbReference type="Proteomes" id="UP001480595">
    <property type="component" value="Unassembled WGS sequence"/>
</dbReference>
<name>A0ABR1W5J1_9PEZI</name>
<dbReference type="RefSeq" id="XP_066719838.1">
    <property type="nucleotide sequence ID" value="XM_066853983.1"/>
</dbReference>
<gene>
    <name evidence="1" type="ORF">PG994_002574</name>
</gene>
<protein>
    <submittedName>
        <fullName evidence="1">Uncharacterized protein</fullName>
    </submittedName>
</protein>